<dbReference type="RefSeq" id="WP_099325947.1">
    <property type="nucleotide sequence ID" value="NZ_LT934425.1"/>
</dbReference>
<dbReference type="PANTHER" id="PTHR34504:SF2">
    <property type="entry name" value="UPF0150 PROTEIN SSL0259"/>
    <property type="match status" value="1"/>
</dbReference>
<dbReference type="Gene3D" id="3.30.160.250">
    <property type="match status" value="1"/>
</dbReference>
<dbReference type="InterPro" id="IPR051404">
    <property type="entry name" value="TA_system_antitoxin"/>
</dbReference>
<gene>
    <name evidence="1" type="ORF">KSMBR1_2874</name>
</gene>
<dbReference type="InterPro" id="IPR035069">
    <property type="entry name" value="TTHA1013/TTHA0281-like"/>
</dbReference>
<dbReference type="AlphaFoldDB" id="A0A2C9CI82"/>
<dbReference type="OrthoDB" id="5419659at2"/>
<dbReference type="InterPro" id="IPR031807">
    <property type="entry name" value="HicB-like"/>
</dbReference>
<protein>
    <submittedName>
        <fullName evidence="1">Uncharacterized protein</fullName>
    </submittedName>
</protein>
<name>A0A2C9CI82_KUEST</name>
<organism evidence="1 2">
    <name type="scientific">Kuenenia stuttgartiensis</name>
    <dbReference type="NCBI Taxonomy" id="174633"/>
    <lineage>
        <taxon>Bacteria</taxon>
        <taxon>Pseudomonadati</taxon>
        <taxon>Planctomycetota</taxon>
        <taxon>Candidatus Brocadiia</taxon>
        <taxon>Candidatus Brocadiales</taxon>
        <taxon>Candidatus Brocadiaceae</taxon>
        <taxon>Candidatus Kuenenia</taxon>
    </lineage>
</organism>
<reference evidence="2" key="1">
    <citation type="submission" date="2017-10" db="EMBL/GenBank/DDBJ databases">
        <authorList>
            <person name="Frank J."/>
        </authorList>
    </citation>
    <scope>NUCLEOTIDE SEQUENCE [LARGE SCALE GENOMIC DNA]</scope>
</reference>
<sequence>MYRYEIIIYRSNEDNAFIAEVPELPGCIAHGETPEKALKNAKESIQLWIDTAKEFGDPIPEPKGERLIFA</sequence>
<dbReference type="EMBL" id="LT934425">
    <property type="protein sequence ID" value="SOH05355.1"/>
    <property type="molecule type" value="Genomic_DNA"/>
</dbReference>
<proteinExistence type="predicted"/>
<dbReference type="Proteomes" id="UP000221734">
    <property type="component" value="Chromosome Kuenenia_stuttgartiensis_MBR1"/>
</dbReference>
<evidence type="ECO:0000313" key="2">
    <source>
        <dbReference type="Proteomes" id="UP000221734"/>
    </source>
</evidence>
<dbReference type="Pfam" id="PF15919">
    <property type="entry name" value="HicB_lk_antitox"/>
    <property type="match status" value="1"/>
</dbReference>
<keyword evidence="2" id="KW-1185">Reference proteome</keyword>
<evidence type="ECO:0000313" key="1">
    <source>
        <dbReference type="EMBL" id="SOH05355.1"/>
    </source>
</evidence>
<dbReference type="PANTHER" id="PTHR34504">
    <property type="entry name" value="ANTITOXIN HICB"/>
    <property type="match status" value="1"/>
</dbReference>
<dbReference type="SUPFAM" id="SSF143100">
    <property type="entry name" value="TTHA1013/TTHA0281-like"/>
    <property type="match status" value="1"/>
</dbReference>
<accession>A0A2C9CI82</accession>
<dbReference type="KEGG" id="kst:KSMBR1_2874"/>